<reference evidence="1" key="1">
    <citation type="journal article" date="2015" name="Nature">
        <title>Complex archaea that bridge the gap between prokaryotes and eukaryotes.</title>
        <authorList>
            <person name="Spang A."/>
            <person name="Saw J.H."/>
            <person name="Jorgensen S.L."/>
            <person name="Zaremba-Niedzwiedzka K."/>
            <person name="Martijn J."/>
            <person name="Lind A.E."/>
            <person name="van Eijk R."/>
            <person name="Schleper C."/>
            <person name="Guy L."/>
            <person name="Ettema T.J."/>
        </authorList>
    </citation>
    <scope>NUCLEOTIDE SEQUENCE</scope>
</reference>
<evidence type="ECO:0000313" key="1">
    <source>
        <dbReference type="EMBL" id="KKN34617.1"/>
    </source>
</evidence>
<organism evidence="1">
    <name type="scientific">marine sediment metagenome</name>
    <dbReference type="NCBI Taxonomy" id="412755"/>
    <lineage>
        <taxon>unclassified sequences</taxon>
        <taxon>metagenomes</taxon>
        <taxon>ecological metagenomes</taxon>
    </lineage>
</organism>
<dbReference type="AlphaFoldDB" id="A0A0F9QC25"/>
<sequence length="46" mass="5291">MKQQTKFGRGTTLNQAIKELEENGSVEIIKVTNRKGEFIFEYEVGE</sequence>
<protein>
    <submittedName>
        <fullName evidence="1">Uncharacterized protein</fullName>
    </submittedName>
</protein>
<accession>A0A0F9QC25</accession>
<proteinExistence type="predicted"/>
<dbReference type="EMBL" id="LAZR01002095">
    <property type="protein sequence ID" value="KKN34617.1"/>
    <property type="molecule type" value="Genomic_DNA"/>
</dbReference>
<comment type="caution">
    <text evidence="1">The sequence shown here is derived from an EMBL/GenBank/DDBJ whole genome shotgun (WGS) entry which is preliminary data.</text>
</comment>
<gene>
    <name evidence="1" type="ORF">LCGC14_0792070</name>
</gene>
<name>A0A0F9QC25_9ZZZZ</name>